<proteinExistence type="predicted"/>
<accession>A0AAD1M171</accession>
<dbReference type="AlphaFoldDB" id="A0AAD1M171"/>
<name>A0AAD1M171_MYCXE</name>
<evidence type="ECO:0000313" key="2">
    <source>
        <dbReference type="Proteomes" id="UP000464624"/>
    </source>
</evidence>
<reference evidence="1 2" key="1">
    <citation type="submission" date="2019-12" db="EMBL/GenBank/DDBJ databases">
        <title>Complete genome sequence of Mycolicibacterium xenopi str. JCM15661T.</title>
        <authorList>
            <person name="Yoshida M."/>
            <person name="Fukano H."/>
            <person name="Asakura T."/>
            <person name="Hoshino Y."/>
        </authorList>
    </citation>
    <scope>NUCLEOTIDE SEQUENCE [LARGE SCALE GENOMIC DNA]</scope>
    <source>
        <strain evidence="1 2">JCM 15661T</strain>
    </source>
</reference>
<gene>
    <name evidence="1" type="ORF">MYXE_19210</name>
</gene>
<dbReference type="Proteomes" id="UP000464624">
    <property type="component" value="Chromosome"/>
</dbReference>
<dbReference type="RefSeq" id="WP_085193453.1">
    <property type="nucleotide sequence ID" value="NZ_AP022314.1"/>
</dbReference>
<sequence>MVARKFTKLVEHAKKWAGLPVMPQPAGVAYPAHDGDIALLEEMADRVFYALNDLPRGDRLAAVVTLICRGEALA</sequence>
<organism evidence="1 2">
    <name type="scientific">Mycobacterium xenopi</name>
    <dbReference type="NCBI Taxonomy" id="1789"/>
    <lineage>
        <taxon>Bacteria</taxon>
        <taxon>Bacillati</taxon>
        <taxon>Actinomycetota</taxon>
        <taxon>Actinomycetes</taxon>
        <taxon>Mycobacteriales</taxon>
        <taxon>Mycobacteriaceae</taxon>
        <taxon>Mycobacterium</taxon>
    </lineage>
</organism>
<evidence type="ECO:0000313" key="1">
    <source>
        <dbReference type="EMBL" id="BBU22131.1"/>
    </source>
</evidence>
<dbReference type="EMBL" id="AP022314">
    <property type="protein sequence ID" value="BBU22131.1"/>
    <property type="molecule type" value="Genomic_DNA"/>
</dbReference>
<dbReference type="KEGG" id="mxe:MYXE_19210"/>
<protein>
    <submittedName>
        <fullName evidence="1">Uncharacterized protein</fullName>
    </submittedName>
</protein>